<reference evidence="2" key="1">
    <citation type="submission" date="2023-06" db="EMBL/GenBank/DDBJ databases">
        <title>Conoideocrella luteorostrata (Hypocreales: Clavicipitaceae), a potential biocontrol fungus for elongate hemlock scale in United States Christmas tree production areas.</title>
        <authorList>
            <person name="Barrett H."/>
            <person name="Lovett B."/>
            <person name="Macias A.M."/>
            <person name="Stajich J.E."/>
            <person name="Kasson M.T."/>
        </authorList>
    </citation>
    <scope>NUCLEOTIDE SEQUENCE</scope>
    <source>
        <strain evidence="2">ARSEF 14590</strain>
    </source>
</reference>
<gene>
    <name evidence="2" type="ORF">QQS21_007544</name>
</gene>
<dbReference type="Pfam" id="PF12511">
    <property type="entry name" value="DUF3716"/>
    <property type="match status" value="1"/>
</dbReference>
<evidence type="ECO:0000313" key="2">
    <source>
        <dbReference type="EMBL" id="KAK2594746.1"/>
    </source>
</evidence>
<accession>A0AAJ0FRZ2</accession>
<proteinExistence type="predicted"/>
<evidence type="ECO:0000256" key="1">
    <source>
        <dbReference type="SAM" id="MobiDB-lite"/>
    </source>
</evidence>
<evidence type="ECO:0000313" key="3">
    <source>
        <dbReference type="Proteomes" id="UP001251528"/>
    </source>
</evidence>
<name>A0AAJ0FRZ2_9HYPO</name>
<dbReference type="InterPro" id="IPR022190">
    <property type="entry name" value="DUF3716"/>
</dbReference>
<dbReference type="AlphaFoldDB" id="A0AAJ0FRZ2"/>
<comment type="caution">
    <text evidence="2">The sequence shown here is derived from an EMBL/GenBank/DDBJ whole genome shotgun (WGS) entry which is preliminary data.</text>
</comment>
<feature type="region of interest" description="Disordered" evidence="1">
    <location>
        <begin position="463"/>
        <end position="487"/>
    </location>
</feature>
<dbReference type="EMBL" id="JASWJB010000157">
    <property type="protein sequence ID" value="KAK2594746.1"/>
    <property type="molecule type" value="Genomic_DNA"/>
</dbReference>
<feature type="region of interest" description="Disordered" evidence="1">
    <location>
        <begin position="154"/>
        <end position="263"/>
    </location>
</feature>
<keyword evidence="3" id="KW-1185">Reference proteome</keyword>
<protein>
    <submittedName>
        <fullName evidence="2">Uncharacterized protein</fullName>
    </submittedName>
</protein>
<sequence length="646" mass="72142">MVTGASQSTIMPPSETNSPTAEALEQIEDFFIGWVVDSLDECDSAQRPIKIYEQEIASETAFINEAFNSIYHSLDTDRKQKVKDDIVDHAGNLAILKIKYKDANEVSEVRCKHILQRLCDKMFKVLGPTFIRHPLEQIPRDKVTSYLPRAALGGVDSSAVHPDREWAATDPRGPQGGTPEVEGMMERSYRTEGDTPPTKKRRISTAADQSHSISIAHVPNEHLEDETISNESRNHQAEVIPQSSSNADKEAPDNAISNTVTNATGARAKPQAMFEITDSEGIYIKWVRQAEAWTSNDRIHTLTGFPVKRPVTIRQKRKQNFIQAHLESISSQTETRDDTKLLSCLIQATGETMDGPCRTCRRKWGPFQGCIRLQHSRLPNCGNCEWNRKGCRGATALKVTAVEQNSSDGDDAAQINRQQSTGHAFSDFEARGNSLANPAYYSPASPTKSHATLGNSRLSLRVSDQSLTPSPGDVISQPPTQALDENGKEPLILNPEFRIDEVSETETDSQSGNTLNSTDFRILQVKNRLFTTEKETIQYWSWRDVAKYFKHQILENLNPVRWGALRDPADFDIWPSEISEIKWSLEALFVQINMKGESSSTSALDGAPRGNVMAAFKSEPTMRRIPDVLLWHGTQHDRGKEVSNES</sequence>
<dbReference type="Proteomes" id="UP001251528">
    <property type="component" value="Unassembled WGS sequence"/>
</dbReference>
<feature type="compositionally biased region" description="Basic and acidic residues" evidence="1">
    <location>
        <begin position="184"/>
        <end position="193"/>
    </location>
</feature>
<organism evidence="2 3">
    <name type="scientific">Conoideocrella luteorostrata</name>
    <dbReference type="NCBI Taxonomy" id="1105319"/>
    <lineage>
        <taxon>Eukaryota</taxon>
        <taxon>Fungi</taxon>
        <taxon>Dikarya</taxon>
        <taxon>Ascomycota</taxon>
        <taxon>Pezizomycotina</taxon>
        <taxon>Sordariomycetes</taxon>
        <taxon>Hypocreomycetidae</taxon>
        <taxon>Hypocreales</taxon>
        <taxon>Clavicipitaceae</taxon>
        <taxon>Conoideocrella</taxon>
    </lineage>
</organism>